<name>A0A2H3JEL9_WOLCO</name>
<feature type="transmembrane region" description="Helical" evidence="3">
    <location>
        <begin position="12"/>
        <end position="31"/>
    </location>
</feature>
<reference evidence="5 6" key="1">
    <citation type="journal article" date="2012" name="Science">
        <title>The Paleozoic origin of enzymatic lignin decomposition reconstructed from 31 fungal genomes.</title>
        <authorList>
            <person name="Floudas D."/>
            <person name="Binder M."/>
            <person name="Riley R."/>
            <person name="Barry K."/>
            <person name="Blanchette R.A."/>
            <person name="Henrissat B."/>
            <person name="Martinez A.T."/>
            <person name="Otillar R."/>
            <person name="Spatafora J.W."/>
            <person name="Yadav J.S."/>
            <person name="Aerts A."/>
            <person name="Benoit I."/>
            <person name="Boyd A."/>
            <person name="Carlson A."/>
            <person name="Copeland A."/>
            <person name="Coutinho P.M."/>
            <person name="de Vries R.P."/>
            <person name="Ferreira P."/>
            <person name="Findley K."/>
            <person name="Foster B."/>
            <person name="Gaskell J."/>
            <person name="Glotzer D."/>
            <person name="Gorecki P."/>
            <person name="Heitman J."/>
            <person name="Hesse C."/>
            <person name="Hori C."/>
            <person name="Igarashi K."/>
            <person name="Jurgens J.A."/>
            <person name="Kallen N."/>
            <person name="Kersten P."/>
            <person name="Kohler A."/>
            <person name="Kuees U."/>
            <person name="Kumar T.K.A."/>
            <person name="Kuo A."/>
            <person name="LaButti K."/>
            <person name="Larrondo L.F."/>
            <person name="Lindquist E."/>
            <person name="Ling A."/>
            <person name="Lombard V."/>
            <person name="Lucas S."/>
            <person name="Lundell T."/>
            <person name="Martin R."/>
            <person name="McLaughlin D.J."/>
            <person name="Morgenstern I."/>
            <person name="Morin E."/>
            <person name="Murat C."/>
            <person name="Nagy L.G."/>
            <person name="Nolan M."/>
            <person name="Ohm R.A."/>
            <person name="Patyshakuliyeva A."/>
            <person name="Rokas A."/>
            <person name="Ruiz-Duenas F.J."/>
            <person name="Sabat G."/>
            <person name="Salamov A."/>
            <person name="Samejima M."/>
            <person name="Schmutz J."/>
            <person name="Slot J.C."/>
            <person name="St John F."/>
            <person name="Stenlid J."/>
            <person name="Sun H."/>
            <person name="Sun S."/>
            <person name="Syed K."/>
            <person name="Tsang A."/>
            <person name="Wiebenga A."/>
            <person name="Young D."/>
            <person name="Pisabarro A."/>
            <person name="Eastwood D.C."/>
            <person name="Martin F."/>
            <person name="Cullen D."/>
            <person name="Grigoriev I.V."/>
            <person name="Hibbett D.S."/>
        </authorList>
    </citation>
    <scope>NUCLEOTIDE SEQUENCE [LARGE SCALE GENOMIC DNA]</scope>
    <source>
        <strain evidence="5 6">MD-104</strain>
    </source>
</reference>
<proteinExistence type="predicted"/>
<dbReference type="InterPro" id="IPR008030">
    <property type="entry name" value="NmrA-like"/>
</dbReference>
<dbReference type="PANTHER" id="PTHR47706:SF9">
    <property type="entry name" value="NMRA-LIKE DOMAIN-CONTAINING PROTEIN-RELATED"/>
    <property type="match status" value="1"/>
</dbReference>
<sequence>MSSRTAHDSLKTVALFGATGMLGSAILAALLEPSIGKYKPNVVAFMHPGKSLEESLLARHPQLRMVECDYPKGGPEMVDHLRGVDAVVSVLNGPGVAAQYIILDAAIDAGVKRFYPSEYGFHHAYRAPGDPGARIAPLWDEKERFAIHLKLHPAVETGKIEYIHSLEPKPEPFWCPWAQDCETYQVPIVGDGDTVADWSCTNDIARYVVATLSKPHLSANVYLNFPSETISQNAMVELFRKYAKGRKVDVRSFSLDDAHRSVANPDAAPKEIGEQSAIPVNFYFIVKSIQGSGTFRRPRWECHWNLFPEVRRSTFEDYVKERFGPLS</sequence>
<dbReference type="Pfam" id="PF05368">
    <property type="entry name" value="NmrA"/>
    <property type="match status" value="1"/>
</dbReference>
<dbReference type="GO" id="GO:0016491">
    <property type="term" value="F:oxidoreductase activity"/>
    <property type="evidence" value="ECO:0007669"/>
    <property type="project" value="UniProtKB-KW"/>
</dbReference>
<evidence type="ECO:0000313" key="6">
    <source>
        <dbReference type="Proteomes" id="UP000218811"/>
    </source>
</evidence>
<keyword evidence="6" id="KW-1185">Reference proteome</keyword>
<keyword evidence="2" id="KW-0560">Oxidoreductase</keyword>
<keyword evidence="1" id="KW-0521">NADP</keyword>
<organism evidence="5 6">
    <name type="scientific">Wolfiporia cocos (strain MD-104)</name>
    <name type="common">Brown rot fungus</name>
    <dbReference type="NCBI Taxonomy" id="742152"/>
    <lineage>
        <taxon>Eukaryota</taxon>
        <taxon>Fungi</taxon>
        <taxon>Dikarya</taxon>
        <taxon>Basidiomycota</taxon>
        <taxon>Agaricomycotina</taxon>
        <taxon>Agaricomycetes</taxon>
        <taxon>Polyporales</taxon>
        <taxon>Phaeolaceae</taxon>
        <taxon>Wolfiporia</taxon>
    </lineage>
</organism>
<gene>
    <name evidence="5" type="ORF">WOLCODRAFT_131153</name>
</gene>
<keyword evidence="3" id="KW-0472">Membrane</keyword>
<accession>A0A2H3JEL9</accession>
<dbReference type="Proteomes" id="UP000218811">
    <property type="component" value="Unassembled WGS sequence"/>
</dbReference>
<protein>
    <submittedName>
        <fullName evidence="5">NAD(P)-binding protein</fullName>
    </submittedName>
</protein>
<dbReference type="EMBL" id="KB468053">
    <property type="protein sequence ID" value="PCH39995.1"/>
    <property type="molecule type" value="Genomic_DNA"/>
</dbReference>
<dbReference type="InterPro" id="IPR051609">
    <property type="entry name" value="NmrA/Isoflavone_reductase-like"/>
</dbReference>
<keyword evidence="3" id="KW-0812">Transmembrane</keyword>
<dbReference type="OrthoDB" id="9974981at2759"/>
<evidence type="ECO:0000259" key="4">
    <source>
        <dbReference type="Pfam" id="PF05368"/>
    </source>
</evidence>
<dbReference type="Gene3D" id="3.40.50.720">
    <property type="entry name" value="NAD(P)-binding Rossmann-like Domain"/>
    <property type="match status" value="1"/>
</dbReference>
<evidence type="ECO:0000256" key="2">
    <source>
        <dbReference type="ARBA" id="ARBA00023002"/>
    </source>
</evidence>
<evidence type="ECO:0000256" key="3">
    <source>
        <dbReference type="SAM" id="Phobius"/>
    </source>
</evidence>
<dbReference type="SUPFAM" id="SSF51735">
    <property type="entry name" value="NAD(P)-binding Rossmann-fold domains"/>
    <property type="match status" value="1"/>
</dbReference>
<dbReference type="Gene3D" id="3.90.25.10">
    <property type="entry name" value="UDP-galactose 4-epimerase, domain 1"/>
    <property type="match status" value="1"/>
</dbReference>
<dbReference type="InterPro" id="IPR036291">
    <property type="entry name" value="NAD(P)-bd_dom_sf"/>
</dbReference>
<dbReference type="AlphaFoldDB" id="A0A2H3JEL9"/>
<dbReference type="PANTHER" id="PTHR47706">
    <property type="entry name" value="NMRA-LIKE FAMILY PROTEIN"/>
    <property type="match status" value="1"/>
</dbReference>
<evidence type="ECO:0000256" key="1">
    <source>
        <dbReference type="ARBA" id="ARBA00022857"/>
    </source>
</evidence>
<evidence type="ECO:0000313" key="5">
    <source>
        <dbReference type="EMBL" id="PCH39995.1"/>
    </source>
</evidence>
<dbReference type="OMA" id="GMHHVYR"/>
<feature type="domain" description="NmrA-like" evidence="4">
    <location>
        <begin position="11"/>
        <end position="253"/>
    </location>
</feature>
<keyword evidence="3" id="KW-1133">Transmembrane helix</keyword>